<evidence type="ECO:0000256" key="3">
    <source>
        <dbReference type="PROSITE-ProRule" id="PRU00339"/>
    </source>
</evidence>
<dbReference type="Pfam" id="PF14559">
    <property type="entry name" value="TPR_19"/>
    <property type="match status" value="1"/>
</dbReference>
<keyword evidence="1" id="KW-0677">Repeat</keyword>
<dbReference type="SMART" id="SM00028">
    <property type="entry name" value="TPR"/>
    <property type="match status" value="2"/>
</dbReference>
<gene>
    <name evidence="4" type="ordered locus">Psta_3320</name>
</gene>
<dbReference type="PANTHER" id="PTHR45831">
    <property type="entry name" value="LD24721P"/>
    <property type="match status" value="1"/>
</dbReference>
<dbReference type="KEGG" id="psl:Psta_3320"/>
<dbReference type="Gene3D" id="1.25.40.10">
    <property type="entry name" value="Tetratricopeptide repeat domain"/>
    <property type="match status" value="1"/>
</dbReference>
<reference evidence="4 5" key="1">
    <citation type="journal article" date="2009" name="Stand. Genomic Sci.">
        <title>Complete genome sequence of Pirellula staleyi type strain (ATCC 27377).</title>
        <authorList>
            <person name="Clum A."/>
            <person name="Tindall B.J."/>
            <person name="Sikorski J."/>
            <person name="Ivanova N."/>
            <person name="Mavrommatis K."/>
            <person name="Lucas S."/>
            <person name="Glavina del Rio T."/>
            <person name="Nolan M."/>
            <person name="Chen F."/>
            <person name="Tice H."/>
            <person name="Pitluck S."/>
            <person name="Cheng J.F."/>
            <person name="Chertkov O."/>
            <person name="Brettin T."/>
            <person name="Han C."/>
            <person name="Detter J.C."/>
            <person name="Kuske C."/>
            <person name="Bruce D."/>
            <person name="Goodwin L."/>
            <person name="Ovchinikova G."/>
            <person name="Pati A."/>
            <person name="Mikhailova N."/>
            <person name="Chen A."/>
            <person name="Palaniappan K."/>
            <person name="Land M."/>
            <person name="Hauser L."/>
            <person name="Chang Y.J."/>
            <person name="Jeffries C.D."/>
            <person name="Chain P."/>
            <person name="Rohde M."/>
            <person name="Goker M."/>
            <person name="Bristow J."/>
            <person name="Eisen J.A."/>
            <person name="Markowitz V."/>
            <person name="Hugenholtz P."/>
            <person name="Kyrpides N.C."/>
            <person name="Klenk H.P."/>
            <person name="Lapidus A."/>
        </authorList>
    </citation>
    <scope>NUCLEOTIDE SEQUENCE [LARGE SCALE GENOMIC DNA]</scope>
    <source>
        <strain evidence="5">ATCC 27377 / DSM 6068 / ICPB 4128</strain>
    </source>
</reference>
<dbReference type="PROSITE" id="PS50005">
    <property type="entry name" value="TPR"/>
    <property type="match status" value="2"/>
</dbReference>
<dbReference type="EMBL" id="CP001848">
    <property type="protein sequence ID" value="ADB17984.1"/>
    <property type="molecule type" value="Genomic_DNA"/>
</dbReference>
<dbReference type="HOGENOM" id="CLU_085719_0_0_0"/>
<accession>D2QXE4</accession>
<evidence type="ECO:0000256" key="2">
    <source>
        <dbReference type="ARBA" id="ARBA00022803"/>
    </source>
</evidence>
<dbReference type="Proteomes" id="UP000001887">
    <property type="component" value="Chromosome"/>
</dbReference>
<dbReference type="SUPFAM" id="SSF48452">
    <property type="entry name" value="TPR-like"/>
    <property type="match status" value="1"/>
</dbReference>
<name>D2QXE4_PIRSD</name>
<dbReference type="GO" id="GO:0006620">
    <property type="term" value="P:post-translational protein targeting to endoplasmic reticulum membrane"/>
    <property type="evidence" value="ECO:0007669"/>
    <property type="project" value="TreeGrafter"/>
</dbReference>
<organism evidence="4 5">
    <name type="scientific">Pirellula staleyi (strain ATCC 27377 / DSM 6068 / ICPB 4128)</name>
    <name type="common">Pirella staleyi</name>
    <dbReference type="NCBI Taxonomy" id="530564"/>
    <lineage>
        <taxon>Bacteria</taxon>
        <taxon>Pseudomonadati</taxon>
        <taxon>Planctomycetota</taxon>
        <taxon>Planctomycetia</taxon>
        <taxon>Pirellulales</taxon>
        <taxon>Pirellulaceae</taxon>
        <taxon>Pirellula</taxon>
    </lineage>
</organism>
<keyword evidence="5" id="KW-1185">Reference proteome</keyword>
<dbReference type="PANTHER" id="PTHR45831:SF2">
    <property type="entry name" value="LD24721P"/>
    <property type="match status" value="1"/>
</dbReference>
<evidence type="ECO:0000313" key="5">
    <source>
        <dbReference type="Proteomes" id="UP000001887"/>
    </source>
</evidence>
<dbReference type="InterPro" id="IPR019734">
    <property type="entry name" value="TPR_rpt"/>
</dbReference>
<feature type="repeat" description="TPR" evidence="3">
    <location>
        <begin position="141"/>
        <end position="174"/>
    </location>
</feature>
<dbReference type="AlphaFoldDB" id="D2QXE4"/>
<feature type="repeat" description="TPR" evidence="3">
    <location>
        <begin position="175"/>
        <end position="208"/>
    </location>
</feature>
<dbReference type="eggNOG" id="COG0457">
    <property type="taxonomic scope" value="Bacteria"/>
</dbReference>
<evidence type="ECO:0000256" key="1">
    <source>
        <dbReference type="ARBA" id="ARBA00022737"/>
    </source>
</evidence>
<keyword evidence="2 3" id="KW-0802">TPR repeat</keyword>
<protein>
    <submittedName>
        <fullName evidence="4">TPR repeat-containing protein</fullName>
    </submittedName>
</protein>
<proteinExistence type="predicted"/>
<dbReference type="InterPro" id="IPR011990">
    <property type="entry name" value="TPR-like_helical_dom_sf"/>
</dbReference>
<dbReference type="STRING" id="530564.Psta_3320"/>
<dbReference type="GO" id="GO:0060090">
    <property type="term" value="F:molecular adaptor activity"/>
    <property type="evidence" value="ECO:0007669"/>
    <property type="project" value="TreeGrafter"/>
</dbReference>
<sequence length="225" mass="25795">MVEPPAVSSATKRPALETLYHHYLESENSAEFIRSVSSRYMLCTLERLARYGDHVSKRAAVMSLGYLGDFRHNATLGRALHDRDRAVRLLADNGIRQLWFRDGNTSQRQRLEIVSHLNASNHHQAAYRAASELIEEAPWLAETWNQRGIALFGQERFEDAANDCHQTLELNPYHFGAAVGMAHCYLEMEDPLAALECFRRAVKLNPDLEEVRAQIDYLERSLEER</sequence>
<dbReference type="GO" id="GO:0072380">
    <property type="term" value="C:TRC complex"/>
    <property type="evidence" value="ECO:0007669"/>
    <property type="project" value="TreeGrafter"/>
</dbReference>
<evidence type="ECO:0000313" key="4">
    <source>
        <dbReference type="EMBL" id="ADB17984.1"/>
    </source>
</evidence>
<dbReference type="GO" id="GO:0016020">
    <property type="term" value="C:membrane"/>
    <property type="evidence" value="ECO:0007669"/>
    <property type="project" value="TreeGrafter"/>
</dbReference>
<dbReference type="InterPro" id="IPR047150">
    <property type="entry name" value="SGT"/>
</dbReference>